<comment type="similarity">
    <text evidence="3">Belongs to the LptF/LptG family.</text>
</comment>
<feature type="transmembrane region" description="Helical" evidence="9">
    <location>
        <begin position="272"/>
        <end position="291"/>
    </location>
</feature>
<evidence type="ECO:0000256" key="2">
    <source>
        <dbReference type="ARBA" id="ARBA00004651"/>
    </source>
</evidence>
<feature type="transmembrane region" description="Helical" evidence="9">
    <location>
        <begin position="94"/>
        <end position="116"/>
    </location>
</feature>
<evidence type="ECO:0000256" key="1">
    <source>
        <dbReference type="ARBA" id="ARBA00002265"/>
    </source>
</evidence>
<keyword evidence="7 9" id="KW-0472">Membrane</keyword>
<comment type="function">
    <text evidence="1">Part of the ABC transporter complex LptBFG involved in the translocation of lipopolysaccharide (LPS) from the inner membrane to the outer membrane.</text>
</comment>
<keyword evidence="11" id="KW-1185">Reference proteome</keyword>
<accession>A0A1H7GHQ2</accession>
<dbReference type="Proteomes" id="UP000185766">
    <property type="component" value="Unassembled WGS sequence"/>
</dbReference>
<keyword evidence="4" id="KW-1003">Cell membrane</keyword>
<feature type="transmembrane region" description="Helical" evidence="9">
    <location>
        <begin position="298"/>
        <end position="315"/>
    </location>
</feature>
<evidence type="ECO:0000256" key="8">
    <source>
        <dbReference type="ARBA" id="ARBA00026081"/>
    </source>
</evidence>
<evidence type="ECO:0000256" key="4">
    <source>
        <dbReference type="ARBA" id="ARBA00022475"/>
    </source>
</evidence>
<dbReference type="NCBIfam" id="TIGR04408">
    <property type="entry name" value="LptG_lptG"/>
    <property type="match status" value="1"/>
</dbReference>
<dbReference type="AlphaFoldDB" id="A0A1H7GHQ2"/>
<keyword evidence="5 9" id="KW-0812">Transmembrane</keyword>
<evidence type="ECO:0000256" key="6">
    <source>
        <dbReference type="ARBA" id="ARBA00022989"/>
    </source>
</evidence>
<feature type="transmembrane region" description="Helical" evidence="9">
    <location>
        <begin position="12"/>
        <end position="33"/>
    </location>
</feature>
<comment type="subunit">
    <text evidence="8">Component of the lipopolysaccharide transport and assembly complex. The LptBFG transporter is composed of two ATP-binding proteins (LptB) and two transmembrane proteins (LptF and LptG).</text>
</comment>
<evidence type="ECO:0000256" key="9">
    <source>
        <dbReference type="SAM" id="Phobius"/>
    </source>
</evidence>
<protein>
    <submittedName>
        <fullName evidence="10">Lipopolysaccharide export system permease protein</fullName>
    </submittedName>
</protein>
<evidence type="ECO:0000256" key="3">
    <source>
        <dbReference type="ARBA" id="ARBA00007725"/>
    </source>
</evidence>
<evidence type="ECO:0000313" key="10">
    <source>
        <dbReference type="EMBL" id="SEK37756.1"/>
    </source>
</evidence>
<dbReference type="RefSeq" id="WP_074864563.1">
    <property type="nucleotide sequence ID" value="NZ_FOAS01000002.1"/>
</dbReference>
<sequence>MHKLDRYIGTTVFFAILAVLGIITALSLLFAFIDELGDLEGAYGTVEALRYVALTAPRRMYEMLPMAAMIGCLIGLGTLASHSELTVMRASGVSIGRIVWAVMKPMLVLMLAGLLVGEYVAPHTESLAQGTRSLAQGLGEAQTAKRGVWHREGDEYIHINAVQPGGKLFGVTRYRFDAERKLQASSFAKRAIHQDGYWLLEDVKETRFLGESAEVVTREQERWAVELSPDLLATVSAQPDALSITGLWSYIGYLGEQGLNNGSYRLAFWTKVLQPLVTAALVMLAISFVFGPLRSVTLGQRVFTGVVVGFVFRIAQDLLGPSSLVFGFPPLLAVLGPAALCALVGAILLRRAG</sequence>
<reference evidence="10 11" key="1">
    <citation type="submission" date="2016-10" db="EMBL/GenBank/DDBJ databases">
        <authorList>
            <person name="de Groot N.N."/>
        </authorList>
    </citation>
    <scope>NUCLEOTIDE SEQUENCE [LARGE SCALE GENOMIC DNA]</scope>
    <source>
        <strain evidence="10 11">JCM 19513</strain>
    </source>
</reference>
<evidence type="ECO:0000313" key="11">
    <source>
        <dbReference type="Proteomes" id="UP000185766"/>
    </source>
</evidence>
<dbReference type="InterPro" id="IPR005495">
    <property type="entry name" value="LptG/LptF_permease"/>
</dbReference>
<dbReference type="GO" id="GO:0015920">
    <property type="term" value="P:lipopolysaccharide transport"/>
    <property type="evidence" value="ECO:0007669"/>
    <property type="project" value="TreeGrafter"/>
</dbReference>
<feature type="transmembrane region" description="Helical" evidence="9">
    <location>
        <begin position="63"/>
        <end position="82"/>
    </location>
</feature>
<proteinExistence type="inferred from homology"/>
<evidence type="ECO:0000256" key="5">
    <source>
        <dbReference type="ARBA" id="ARBA00022692"/>
    </source>
</evidence>
<dbReference type="PANTHER" id="PTHR33529">
    <property type="entry name" value="SLR0882 PROTEIN-RELATED"/>
    <property type="match status" value="1"/>
</dbReference>
<evidence type="ECO:0000256" key="7">
    <source>
        <dbReference type="ARBA" id="ARBA00023136"/>
    </source>
</evidence>
<keyword evidence="6 9" id="KW-1133">Transmembrane helix</keyword>
<comment type="subcellular location">
    <subcellularLocation>
        <location evidence="2">Cell membrane</location>
        <topology evidence="2">Multi-pass membrane protein</topology>
    </subcellularLocation>
</comment>
<dbReference type="GO" id="GO:0043190">
    <property type="term" value="C:ATP-binding cassette (ABC) transporter complex"/>
    <property type="evidence" value="ECO:0007669"/>
    <property type="project" value="InterPro"/>
</dbReference>
<gene>
    <name evidence="10" type="ORF">SAMN05216214_10285</name>
</gene>
<dbReference type="InterPro" id="IPR030923">
    <property type="entry name" value="LptG"/>
</dbReference>
<dbReference type="Pfam" id="PF03739">
    <property type="entry name" value="LptF_LptG"/>
    <property type="match status" value="1"/>
</dbReference>
<dbReference type="GO" id="GO:0055085">
    <property type="term" value="P:transmembrane transport"/>
    <property type="evidence" value="ECO:0007669"/>
    <property type="project" value="InterPro"/>
</dbReference>
<name>A0A1H7GHQ2_9GAMM</name>
<dbReference type="STRING" id="1429083.GCA_001885685_02628"/>
<organism evidence="10 11">
    <name type="scientific">Atopomonas hussainii</name>
    <dbReference type="NCBI Taxonomy" id="1429083"/>
    <lineage>
        <taxon>Bacteria</taxon>
        <taxon>Pseudomonadati</taxon>
        <taxon>Pseudomonadota</taxon>
        <taxon>Gammaproteobacteria</taxon>
        <taxon>Pseudomonadales</taxon>
        <taxon>Pseudomonadaceae</taxon>
        <taxon>Atopomonas</taxon>
    </lineage>
</organism>
<feature type="transmembrane region" description="Helical" evidence="9">
    <location>
        <begin position="327"/>
        <end position="349"/>
    </location>
</feature>
<dbReference type="EMBL" id="FOAS01000002">
    <property type="protein sequence ID" value="SEK37756.1"/>
    <property type="molecule type" value="Genomic_DNA"/>
</dbReference>
<dbReference type="PANTHER" id="PTHR33529:SF2">
    <property type="entry name" value="LIPOPOLYSACCHARIDE EXPORT SYSTEM PERMEASE PROTEIN LPTG"/>
    <property type="match status" value="1"/>
</dbReference>